<gene>
    <name evidence="2" type="ORF">LAX5112_01074</name>
</gene>
<dbReference type="OrthoDB" id="9791366at2"/>
<evidence type="ECO:0000313" key="2">
    <source>
        <dbReference type="EMBL" id="CTQ66737.1"/>
    </source>
</evidence>
<accession>A0A0M6ZWT7</accession>
<dbReference type="STRING" id="388408.LAX5112_01074"/>
<sequence>MTLAPEEPPHAAPSGAPVSLTYQSPDGLTLAAKEWPVPQSAQKDEKVTVLCLPGLSRNTRDFNEIAAFLQGQGHRVIALDYRGRGDSDWDPEWQNYALPVEEKDIDAAIEAFELERFAVLGTSRGGLHALAMAHRYPPNRLAAVIFNDIGPHIEMRAIHRIAATLGRNMSYASLDEVASSLRHMLGMQFPVFSADDWLKMADQVASEKDGKVVLDYDPALGHQFASLDDGAPVPDLWPLYEFLKDRPVMVIRGAKSDLLGEDTAQRMLDSHPKATLHTVAGQGHAPVLWDSETHERIGGFLSKV</sequence>
<keyword evidence="3" id="KW-1185">Reference proteome</keyword>
<dbReference type="PANTHER" id="PTHR43194:SF2">
    <property type="entry name" value="PEROXISOMAL MEMBRANE PROTEIN LPX1"/>
    <property type="match status" value="1"/>
</dbReference>
<dbReference type="InterPro" id="IPR050228">
    <property type="entry name" value="Carboxylesterase_BioH"/>
</dbReference>
<dbReference type="Pfam" id="PF00561">
    <property type="entry name" value="Abhydrolase_1"/>
    <property type="match status" value="1"/>
</dbReference>
<dbReference type="RefSeq" id="WP_055670948.1">
    <property type="nucleotide sequence ID" value="NZ_CXWD01000004.1"/>
</dbReference>
<dbReference type="EMBL" id="CXWD01000004">
    <property type="protein sequence ID" value="CTQ66737.1"/>
    <property type="molecule type" value="Genomic_DNA"/>
</dbReference>
<name>A0A0M6ZWT7_9HYPH</name>
<protein>
    <submittedName>
        <fullName evidence="2">Acyl-CoA esterase</fullName>
    </submittedName>
</protein>
<reference evidence="3" key="1">
    <citation type="submission" date="2015-07" db="EMBL/GenBank/DDBJ databases">
        <authorList>
            <person name="Rodrigo-Torres Lidia"/>
            <person name="Arahal R.David."/>
        </authorList>
    </citation>
    <scope>NUCLEOTIDE SEQUENCE [LARGE SCALE GENOMIC DNA]</scope>
    <source>
        <strain evidence="3">CECT 5112</strain>
    </source>
</reference>
<feature type="domain" description="AB hydrolase-1" evidence="1">
    <location>
        <begin position="48"/>
        <end position="289"/>
    </location>
</feature>
<dbReference type="InterPro" id="IPR029058">
    <property type="entry name" value="AB_hydrolase_fold"/>
</dbReference>
<dbReference type="SUPFAM" id="SSF53474">
    <property type="entry name" value="alpha/beta-Hydrolases"/>
    <property type="match status" value="1"/>
</dbReference>
<proteinExistence type="predicted"/>
<evidence type="ECO:0000259" key="1">
    <source>
        <dbReference type="Pfam" id="PF00561"/>
    </source>
</evidence>
<dbReference type="PANTHER" id="PTHR43194">
    <property type="entry name" value="HYDROLASE ALPHA/BETA FOLD FAMILY"/>
    <property type="match status" value="1"/>
</dbReference>
<dbReference type="AlphaFoldDB" id="A0A0M6ZWT7"/>
<organism evidence="2 3">
    <name type="scientific">Roseibium alexandrii</name>
    <dbReference type="NCBI Taxonomy" id="388408"/>
    <lineage>
        <taxon>Bacteria</taxon>
        <taxon>Pseudomonadati</taxon>
        <taxon>Pseudomonadota</taxon>
        <taxon>Alphaproteobacteria</taxon>
        <taxon>Hyphomicrobiales</taxon>
        <taxon>Stappiaceae</taxon>
        <taxon>Roseibium</taxon>
    </lineage>
</organism>
<dbReference type="Gene3D" id="3.40.50.1820">
    <property type="entry name" value="alpha/beta hydrolase"/>
    <property type="match status" value="1"/>
</dbReference>
<dbReference type="Proteomes" id="UP000053235">
    <property type="component" value="Unassembled WGS sequence"/>
</dbReference>
<evidence type="ECO:0000313" key="3">
    <source>
        <dbReference type="Proteomes" id="UP000053235"/>
    </source>
</evidence>
<dbReference type="InterPro" id="IPR000073">
    <property type="entry name" value="AB_hydrolase_1"/>
</dbReference>